<dbReference type="InterPro" id="IPR002797">
    <property type="entry name" value="Polysacc_synth"/>
</dbReference>
<reference evidence="7 8" key="1">
    <citation type="submission" date="2019-05" db="EMBL/GenBank/DDBJ databases">
        <authorList>
            <consortium name="Pathogen Informatics"/>
        </authorList>
    </citation>
    <scope>NUCLEOTIDE SEQUENCE [LARGE SCALE GENOMIC DNA]</scope>
    <source>
        <strain evidence="7 8">NCTC10924</strain>
    </source>
</reference>
<feature type="transmembrane region" description="Helical" evidence="6">
    <location>
        <begin position="120"/>
        <end position="139"/>
    </location>
</feature>
<evidence type="ECO:0000313" key="7">
    <source>
        <dbReference type="EMBL" id="VTT43237.1"/>
    </source>
</evidence>
<evidence type="ECO:0000256" key="1">
    <source>
        <dbReference type="ARBA" id="ARBA00004651"/>
    </source>
</evidence>
<keyword evidence="2" id="KW-1003">Cell membrane</keyword>
<proteinExistence type="predicted"/>
<accession>A0A4V0H7C7</accession>
<feature type="transmembrane region" description="Helical" evidence="6">
    <location>
        <begin position="382"/>
        <end position="402"/>
    </location>
</feature>
<feature type="transmembrane region" description="Helical" evidence="6">
    <location>
        <begin position="173"/>
        <end position="196"/>
    </location>
</feature>
<dbReference type="Pfam" id="PF01943">
    <property type="entry name" value="Polysacc_synt"/>
    <property type="match status" value="1"/>
</dbReference>
<gene>
    <name evidence="7" type="primary">rfbX_1</name>
    <name evidence="7" type="ORF">NCTC10924_00780</name>
</gene>
<feature type="transmembrane region" description="Helical" evidence="6">
    <location>
        <begin position="148"/>
        <end position="167"/>
    </location>
</feature>
<comment type="subcellular location">
    <subcellularLocation>
        <location evidence="1">Cell membrane</location>
        <topology evidence="1">Multi-pass membrane protein</topology>
    </subcellularLocation>
</comment>
<evidence type="ECO:0000313" key="8">
    <source>
        <dbReference type="Proteomes" id="UP000306241"/>
    </source>
</evidence>
<sequence length="406" mass="45956">MSNKKKNLLLRNTIFLYVLMFTKMIFPVLTLPYLTRVLSIEHYGVVAYVKAYNSYIQLLLDFGFILSATKYIVKFAEDKDKLGKITGNVFAEKSILGFLGILSTLILVNVIPILSQNQLFVWLFLISSLVTIFIPDFLFRGLEKMEYVTYPFVVSKTIVLVLTFVLIKGNSDFLLIPILEILGNALAAVISIFFIYKQKIKILFDDYRVWFADIQESSVYFFSNFATTIFGALTTLIVGIYMGKVEIAYWSVCMQIVAAAKSMYNPIVNSIYPHMLKTLDWKLIKKLSKLFAIPITIGSLILLCFGNTIMSIIGGSDFYAAGDVLKALIPVFVVSFYSMLIGWPVLGARGLVKETTITTVISAVIQVLGIFILIVYHKFELFALAICCDISEIYLLVSRMFYLRKL</sequence>
<dbReference type="EMBL" id="LR594052">
    <property type="protein sequence ID" value="VTT43237.1"/>
    <property type="molecule type" value="Genomic_DNA"/>
</dbReference>
<evidence type="ECO:0000256" key="4">
    <source>
        <dbReference type="ARBA" id="ARBA00022989"/>
    </source>
</evidence>
<evidence type="ECO:0000256" key="5">
    <source>
        <dbReference type="ARBA" id="ARBA00023136"/>
    </source>
</evidence>
<dbReference type="GO" id="GO:0005886">
    <property type="term" value="C:plasma membrane"/>
    <property type="evidence" value="ECO:0007669"/>
    <property type="project" value="UniProtKB-SubCell"/>
</dbReference>
<evidence type="ECO:0000256" key="2">
    <source>
        <dbReference type="ARBA" id="ARBA00022475"/>
    </source>
</evidence>
<name>A0A4V0H7C7_STRPO</name>
<dbReference type="PANTHER" id="PTHR30250:SF11">
    <property type="entry name" value="O-ANTIGEN TRANSPORTER-RELATED"/>
    <property type="match status" value="1"/>
</dbReference>
<dbReference type="RefSeq" id="WP_093958787.1">
    <property type="nucleotide sequence ID" value="NZ_FZQN01000001.1"/>
</dbReference>
<dbReference type="PANTHER" id="PTHR30250">
    <property type="entry name" value="PST FAMILY PREDICTED COLANIC ACID TRANSPORTER"/>
    <property type="match status" value="1"/>
</dbReference>
<keyword evidence="5 6" id="KW-0472">Membrane</keyword>
<keyword evidence="3 6" id="KW-0812">Transmembrane</keyword>
<feature type="transmembrane region" description="Helical" evidence="6">
    <location>
        <begin position="54"/>
        <end position="73"/>
    </location>
</feature>
<keyword evidence="4 6" id="KW-1133">Transmembrane helix</keyword>
<protein>
    <submittedName>
        <fullName evidence="7">Polysaccharide transporter</fullName>
    </submittedName>
</protein>
<feature type="transmembrane region" description="Helical" evidence="6">
    <location>
        <begin position="247"/>
        <end position="269"/>
    </location>
</feature>
<dbReference type="Proteomes" id="UP000306241">
    <property type="component" value="Chromosome"/>
</dbReference>
<feature type="transmembrane region" description="Helical" evidence="6">
    <location>
        <begin position="94"/>
        <end position="114"/>
    </location>
</feature>
<feature type="transmembrane region" description="Helical" evidence="6">
    <location>
        <begin position="217"/>
        <end position="241"/>
    </location>
</feature>
<feature type="transmembrane region" description="Helical" evidence="6">
    <location>
        <begin position="358"/>
        <end position="376"/>
    </location>
</feature>
<dbReference type="InterPro" id="IPR050833">
    <property type="entry name" value="Poly_Biosynth_Transport"/>
</dbReference>
<organism evidence="7 8">
    <name type="scientific">Streptococcus porcinus</name>
    <dbReference type="NCBI Taxonomy" id="1340"/>
    <lineage>
        <taxon>Bacteria</taxon>
        <taxon>Bacillati</taxon>
        <taxon>Bacillota</taxon>
        <taxon>Bacilli</taxon>
        <taxon>Lactobacillales</taxon>
        <taxon>Streptococcaceae</taxon>
        <taxon>Streptococcus</taxon>
    </lineage>
</organism>
<dbReference type="OrthoDB" id="9815702at2"/>
<feature type="transmembrane region" description="Helical" evidence="6">
    <location>
        <begin position="290"/>
        <end position="315"/>
    </location>
</feature>
<evidence type="ECO:0000256" key="3">
    <source>
        <dbReference type="ARBA" id="ARBA00022692"/>
    </source>
</evidence>
<feature type="transmembrane region" description="Helical" evidence="6">
    <location>
        <begin position="12"/>
        <end position="34"/>
    </location>
</feature>
<feature type="transmembrane region" description="Helical" evidence="6">
    <location>
        <begin position="327"/>
        <end position="346"/>
    </location>
</feature>
<evidence type="ECO:0000256" key="6">
    <source>
        <dbReference type="SAM" id="Phobius"/>
    </source>
</evidence>
<dbReference type="AlphaFoldDB" id="A0A4V0H7C7"/>